<gene>
    <name evidence="1" type="ORF">C7379_11330</name>
</gene>
<evidence type="ECO:0000313" key="1">
    <source>
        <dbReference type="EMBL" id="PVX53368.1"/>
    </source>
</evidence>
<dbReference type="InterPro" id="IPR025366">
    <property type="entry name" value="DUF4270"/>
</dbReference>
<dbReference type="EMBL" id="QENY01000013">
    <property type="protein sequence ID" value="PVX53368.1"/>
    <property type="molecule type" value="Genomic_DNA"/>
</dbReference>
<organism evidence="1 2">
    <name type="scientific">Hallella colorans</name>
    <dbReference type="NCBI Taxonomy" id="1703337"/>
    <lineage>
        <taxon>Bacteria</taxon>
        <taxon>Pseudomonadati</taxon>
        <taxon>Bacteroidota</taxon>
        <taxon>Bacteroidia</taxon>
        <taxon>Bacteroidales</taxon>
        <taxon>Prevotellaceae</taxon>
        <taxon>Hallella</taxon>
    </lineage>
</organism>
<accession>A0A2U0U6Y4</accession>
<dbReference type="Pfam" id="PF14092">
    <property type="entry name" value="DUF4270"/>
    <property type="match status" value="1"/>
</dbReference>
<comment type="caution">
    <text evidence="1">The sequence shown here is derived from an EMBL/GenBank/DDBJ whole genome shotgun (WGS) entry which is preliminary data.</text>
</comment>
<keyword evidence="2" id="KW-1185">Reference proteome</keyword>
<dbReference type="Proteomes" id="UP000245870">
    <property type="component" value="Unassembled WGS sequence"/>
</dbReference>
<dbReference type="OrthoDB" id="1110209at2"/>
<protein>
    <submittedName>
        <fullName evidence="1">Uncharacterized protein DUF4270</fullName>
    </submittedName>
</protein>
<sequence length="508" mass="56871">MNTKFIAGIALVCAFFTACDDSTDSIGSSLIEGNKGVSIETASFDIASNSVKTDSVLSRNVTGYLGKVRDPETGAYITGDFMTQFNYINNNAIPPIDSLITYDANGKEVLGKKGTIKVDSCEIRLIYNNYYGDKRQSMKLTAYEMGQTMNENRLYYSNFDPIKEGFVRKDGIRQDKVYNLTDYNIPQSKRDSNAYLPFITVSLNGAYTSKDGKRFNNYGSYVLQSYYDHPEYFKNSYTFRNHVVPGFFFKMKSGLGNMATITSSQLNIYYKYMIKKPYVVKTNGNTVTHYKDTVYNRVTIFWGTEEVLQSTTITNDKATIDELVADPSCTYLKSPSGVFTELTLPVEEIMKGHEQDSIVSAKVIVSRMNNKFGSKYDFAIPQNVLMVPVNALRSFFEKNTLHDNKVTYIASYKNVGGGASANNSYTFHNIAGLISAMYHSKDRSANWNKVALVPISLSTTTTTSAYNNKPQTVITKVSNDMSLTSTRLVKGTSHNSPIKVDVIYSRIK</sequence>
<dbReference type="AlphaFoldDB" id="A0A2U0U6Y4"/>
<dbReference type="PROSITE" id="PS51257">
    <property type="entry name" value="PROKAR_LIPOPROTEIN"/>
    <property type="match status" value="1"/>
</dbReference>
<evidence type="ECO:0000313" key="2">
    <source>
        <dbReference type="Proteomes" id="UP000245870"/>
    </source>
</evidence>
<name>A0A2U0U6Y4_9BACT</name>
<dbReference type="RefSeq" id="WP_116616747.1">
    <property type="nucleotide sequence ID" value="NZ_QENY01000013.1"/>
</dbReference>
<reference evidence="1 2" key="1">
    <citation type="submission" date="2018-05" db="EMBL/GenBank/DDBJ databases">
        <title>Genomic Encyclopedia of Type Strains, Phase IV (KMG-IV): sequencing the most valuable type-strain genomes for metagenomic binning, comparative biology and taxonomic classification.</title>
        <authorList>
            <person name="Goeker M."/>
        </authorList>
    </citation>
    <scope>NUCLEOTIDE SEQUENCE [LARGE SCALE GENOMIC DNA]</scope>
    <source>
        <strain evidence="1 2">DSM 100333</strain>
    </source>
</reference>
<proteinExistence type="predicted"/>